<dbReference type="Pfam" id="PF01381">
    <property type="entry name" value="HTH_3"/>
    <property type="match status" value="1"/>
</dbReference>
<dbReference type="GO" id="GO:0003677">
    <property type="term" value="F:DNA binding"/>
    <property type="evidence" value="ECO:0007669"/>
    <property type="project" value="InterPro"/>
</dbReference>
<evidence type="ECO:0000313" key="2">
    <source>
        <dbReference type="EMBL" id="SDS54926.1"/>
    </source>
</evidence>
<dbReference type="RefSeq" id="WP_156786287.1">
    <property type="nucleotide sequence ID" value="NZ_LT629742.1"/>
</dbReference>
<reference evidence="3" key="1">
    <citation type="submission" date="2016-10" db="EMBL/GenBank/DDBJ databases">
        <authorList>
            <person name="Varghese N."/>
            <person name="Submissions S."/>
        </authorList>
    </citation>
    <scope>NUCLEOTIDE SEQUENCE [LARGE SCALE GENOMIC DNA]</scope>
    <source>
        <strain evidence="3">DSM 21772</strain>
    </source>
</reference>
<sequence length="221" mass="24159">MVARRSPARTRMLQELGTNITRWRKLQGLSASQLALRAHVTRETLRNIETGTGTPKIDSLLAVLTSLGMANTVVASSSPWNSTAGRALMDEHIGMADQPLAPAPAGRSVSPRPNAPFQHRIERVTYELHRAVAKRLIEDSDAVISRVPEQVERMRPDAVGGAHALLDEWIELTHASVGDIINVMLADDEHAKEMRQMSPFIGVLPEEERLEAIARAAGTVA</sequence>
<name>A0A1H1T4I5_9MICO</name>
<dbReference type="AlphaFoldDB" id="A0A1H1T4I5"/>
<proteinExistence type="predicted"/>
<dbReference type="CDD" id="cd00093">
    <property type="entry name" value="HTH_XRE"/>
    <property type="match status" value="1"/>
</dbReference>
<dbReference type="InterPro" id="IPR010982">
    <property type="entry name" value="Lambda_DNA-bd_dom_sf"/>
</dbReference>
<protein>
    <submittedName>
        <fullName evidence="2">Helix-turn-helix</fullName>
    </submittedName>
</protein>
<organism evidence="2 3">
    <name type="scientific">Microterricola viridarii</name>
    <dbReference type="NCBI Taxonomy" id="412690"/>
    <lineage>
        <taxon>Bacteria</taxon>
        <taxon>Bacillati</taxon>
        <taxon>Actinomycetota</taxon>
        <taxon>Actinomycetes</taxon>
        <taxon>Micrococcales</taxon>
        <taxon>Microbacteriaceae</taxon>
        <taxon>Microterricola</taxon>
    </lineage>
</organism>
<dbReference type="SUPFAM" id="SSF47413">
    <property type="entry name" value="lambda repressor-like DNA-binding domains"/>
    <property type="match status" value="1"/>
</dbReference>
<evidence type="ECO:0000259" key="1">
    <source>
        <dbReference type="PROSITE" id="PS50943"/>
    </source>
</evidence>
<dbReference type="PROSITE" id="PS50943">
    <property type="entry name" value="HTH_CROC1"/>
    <property type="match status" value="1"/>
</dbReference>
<dbReference type="SMART" id="SM00530">
    <property type="entry name" value="HTH_XRE"/>
    <property type="match status" value="1"/>
</dbReference>
<dbReference type="OrthoDB" id="6637137at2"/>
<dbReference type="InterPro" id="IPR001387">
    <property type="entry name" value="Cro/C1-type_HTH"/>
</dbReference>
<feature type="domain" description="HTH cro/C1-type" evidence="1">
    <location>
        <begin position="20"/>
        <end position="73"/>
    </location>
</feature>
<keyword evidence="3" id="KW-1185">Reference proteome</keyword>
<dbReference type="EMBL" id="LT629742">
    <property type="protein sequence ID" value="SDS54926.1"/>
    <property type="molecule type" value="Genomic_DNA"/>
</dbReference>
<dbReference type="Proteomes" id="UP000181956">
    <property type="component" value="Chromosome I"/>
</dbReference>
<dbReference type="Gene3D" id="1.10.260.40">
    <property type="entry name" value="lambda repressor-like DNA-binding domains"/>
    <property type="match status" value="1"/>
</dbReference>
<gene>
    <name evidence="2" type="ORF">SAMN04489834_1685</name>
</gene>
<accession>A0A1H1T4I5</accession>
<dbReference type="STRING" id="412690.SAMN04489834_1685"/>
<evidence type="ECO:0000313" key="3">
    <source>
        <dbReference type="Proteomes" id="UP000181956"/>
    </source>
</evidence>